<evidence type="ECO:0000313" key="2">
    <source>
        <dbReference type="EMBL" id="MDK2124962.1"/>
    </source>
</evidence>
<comment type="function">
    <text evidence="1">Allows the formation of correctly charged Asn-tRNA(Asn) or Gln-tRNA(Gln) through the transamidation of misacylated Asp-tRNA(Asn) or Glu-tRNA(Gln) in organisms which lack either or both of asparaginyl-tRNA or glutaminyl-tRNA synthetases. The reaction takes place in the presence of glutamine and ATP through an activated phospho-Asp-tRNA(Asn) or phospho-Glu-tRNA(Gln).</text>
</comment>
<gene>
    <name evidence="1 2" type="primary">gatC</name>
    <name evidence="2" type="ORF">PZA18_12985</name>
</gene>
<dbReference type="Pfam" id="PF02686">
    <property type="entry name" value="GatC"/>
    <property type="match status" value="1"/>
</dbReference>
<comment type="catalytic activity">
    <reaction evidence="1">
        <text>L-aspartyl-tRNA(Asn) + L-glutamine + ATP + H2O = L-asparaginyl-tRNA(Asn) + L-glutamate + ADP + phosphate + 2 H(+)</text>
        <dbReference type="Rhea" id="RHEA:14513"/>
        <dbReference type="Rhea" id="RHEA-COMP:9674"/>
        <dbReference type="Rhea" id="RHEA-COMP:9677"/>
        <dbReference type="ChEBI" id="CHEBI:15377"/>
        <dbReference type="ChEBI" id="CHEBI:15378"/>
        <dbReference type="ChEBI" id="CHEBI:29985"/>
        <dbReference type="ChEBI" id="CHEBI:30616"/>
        <dbReference type="ChEBI" id="CHEBI:43474"/>
        <dbReference type="ChEBI" id="CHEBI:58359"/>
        <dbReference type="ChEBI" id="CHEBI:78515"/>
        <dbReference type="ChEBI" id="CHEBI:78516"/>
        <dbReference type="ChEBI" id="CHEBI:456216"/>
    </reaction>
</comment>
<proteinExistence type="inferred from homology"/>
<comment type="caution">
    <text evidence="2">The sequence shown here is derived from an EMBL/GenBank/DDBJ whole genome shotgun (WGS) entry which is preliminary data.</text>
</comment>
<keyword evidence="1" id="KW-0547">Nucleotide-binding</keyword>
<dbReference type="InterPro" id="IPR003837">
    <property type="entry name" value="GatC"/>
</dbReference>
<keyword evidence="1" id="KW-0067">ATP-binding</keyword>
<dbReference type="NCBIfam" id="TIGR00135">
    <property type="entry name" value="gatC"/>
    <property type="match status" value="1"/>
</dbReference>
<dbReference type="Gene3D" id="1.10.20.60">
    <property type="entry name" value="Glu-tRNAGln amidotransferase C subunit, N-terminal domain"/>
    <property type="match status" value="1"/>
</dbReference>
<accession>A0ABT7E220</accession>
<dbReference type="PANTHER" id="PTHR15004">
    <property type="entry name" value="GLUTAMYL-TRNA(GLN) AMIDOTRANSFERASE SUBUNIT C, MITOCHONDRIAL"/>
    <property type="match status" value="1"/>
</dbReference>
<protein>
    <recommendedName>
        <fullName evidence="1">Aspartyl/glutamyl-tRNA(Asn/Gln) amidotransferase subunit C</fullName>
        <shortName evidence="1">Asp/Glu-ADT subunit C</shortName>
        <ecNumber evidence="1">6.3.5.-</ecNumber>
    </recommendedName>
</protein>
<keyword evidence="1" id="KW-0436">Ligase</keyword>
<reference evidence="2" key="1">
    <citation type="submission" date="2023-03" db="EMBL/GenBank/DDBJ databases">
        <title>Chitinimonas shenzhenensis gen. nov., sp. nov., a novel member of family Burkholderiaceae isolated from activated sludge collected in Shen Zhen, China.</title>
        <authorList>
            <person name="Wang X."/>
        </authorList>
    </citation>
    <scope>NUCLEOTIDE SEQUENCE</scope>
    <source>
        <strain evidence="2">DQS-5</strain>
    </source>
</reference>
<dbReference type="SUPFAM" id="SSF141000">
    <property type="entry name" value="Glu-tRNAGln amidotransferase C subunit"/>
    <property type="match status" value="1"/>
</dbReference>
<keyword evidence="1" id="KW-0648">Protein biosynthesis</keyword>
<name>A0ABT7E220_9NEIS</name>
<dbReference type="PANTHER" id="PTHR15004:SF0">
    <property type="entry name" value="GLUTAMYL-TRNA(GLN) AMIDOTRANSFERASE SUBUNIT C, MITOCHONDRIAL"/>
    <property type="match status" value="1"/>
</dbReference>
<evidence type="ECO:0000313" key="3">
    <source>
        <dbReference type="Proteomes" id="UP001172778"/>
    </source>
</evidence>
<dbReference type="EMBL" id="JARRAF010000014">
    <property type="protein sequence ID" value="MDK2124962.1"/>
    <property type="molecule type" value="Genomic_DNA"/>
</dbReference>
<dbReference type="HAMAP" id="MF_00122">
    <property type="entry name" value="GatC"/>
    <property type="match status" value="1"/>
</dbReference>
<comment type="catalytic activity">
    <reaction evidence="1">
        <text>L-glutamyl-tRNA(Gln) + L-glutamine + ATP + H2O = L-glutaminyl-tRNA(Gln) + L-glutamate + ADP + phosphate + H(+)</text>
        <dbReference type="Rhea" id="RHEA:17521"/>
        <dbReference type="Rhea" id="RHEA-COMP:9681"/>
        <dbReference type="Rhea" id="RHEA-COMP:9684"/>
        <dbReference type="ChEBI" id="CHEBI:15377"/>
        <dbReference type="ChEBI" id="CHEBI:15378"/>
        <dbReference type="ChEBI" id="CHEBI:29985"/>
        <dbReference type="ChEBI" id="CHEBI:30616"/>
        <dbReference type="ChEBI" id="CHEBI:43474"/>
        <dbReference type="ChEBI" id="CHEBI:58359"/>
        <dbReference type="ChEBI" id="CHEBI:78520"/>
        <dbReference type="ChEBI" id="CHEBI:78521"/>
        <dbReference type="ChEBI" id="CHEBI:456216"/>
    </reaction>
</comment>
<dbReference type="InterPro" id="IPR036113">
    <property type="entry name" value="Asp/Glu-ADT_sf_sub_c"/>
</dbReference>
<sequence>MQLSSDDIRRIARLARIAIDEQETVAMQQQLNGIFGVIEQLQSVNTDGVEPMSHAQDVALRLREDKVTESNQREALQAVAPAVEAGLYLVPKVIE</sequence>
<dbReference type="Proteomes" id="UP001172778">
    <property type="component" value="Unassembled WGS sequence"/>
</dbReference>
<keyword evidence="3" id="KW-1185">Reference proteome</keyword>
<comment type="subunit">
    <text evidence="1">Heterotrimer of A, B and C subunits.</text>
</comment>
<organism evidence="2 3">
    <name type="scientific">Parachitinimonas caeni</name>
    <dbReference type="NCBI Taxonomy" id="3031301"/>
    <lineage>
        <taxon>Bacteria</taxon>
        <taxon>Pseudomonadati</taxon>
        <taxon>Pseudomonadota</taxon>
        <taxon>Betaproteobacteria</taxon>
        <taxon>Neisseriales</taxon>
        <taxon>Chitinibacteraceae</taxon>
        <taxon>Parachitinimonas</taxon>
    </lineage>
</organism>
<evidence type="ECO:0000256" key="1">
    <source>
        <dbReference type="HAMAP-Rule" id="MF_00122"/>
    </source>
</evidence>
<dbReference type="RefSeq" id="WP_284101276.1">
    <property type="nucleotide sequence ID" value="NZ_JARRAF010000014.1"/>
</dbReference>
<comment type="similarity">
    <text evidence="1">Belongs to the GatC family.</text>
</comment>
<dbReference type="EC" id="6.3.5.-" evidence="1"/>